<protein>
    <submittedName>
        <fullName evidence="3">Gfo/Idh/MocA family oxidoreductase</fullName>
    </submittedName>
</protein>
<dbReference type="Pfam" id="PF21390">
    <property type="entry name" value="Irp3-like_C"/>
    <property type="match status" value="1"/>
</dbReference>
<proteinExistence type="predicted"/>
<dbReference type="SUPFAM" id="SSF51735">
    <property type="entry name" value="NAD(P)-binding Rossmann-fold domains"/>
    <property type="match status" value="1"/>
</dbReference>
<dbReference type="Proteomes" id="UP001374803">
    <property type="component" value="Chromosome"/>
</dbReference>
<organism evidence="3 4">
    <name type="scientific">Pendulispora rubella</name>
    <dbReference type="NCBI Taxonomy" id="2741070"/>
    <lineage>
        <taxon>Bacteria</taxon>
        <taxon>Pseudomonadati</taxon>
        <taxon>Myxococcota</taxon>
        <taxon>Myxococcia</taxon>
        <taxon>Myxococcales</taxon>
        <taxon>Sorangiineae</taxon>
        <taxon>Pendulisporaceae</taxon>
        <taxon>Pendulispora</taxon>
    </lineage>
</organism>
<dbReference type="InterPro" id="IPR051450">
    <property type="entry name" value="Gfo/Idh/MocA_Oxidoreductases"/>
</dbReference>
<feature type="domain" description="Gfo/Idh/MocA-like oxidoreductase N-terminal" evidence="1">
    <location>
        <begin position="4"/>
        <end position="120"/>
    </location>
</feature>
<dbReference type="PANTHER" id="PTHR43377">
    <property type="entry name" value="BILIVERDIN REDUCTASE A"/>
    <property type="match status" value="1"/>
</dbReference>
<feature type="domain" description="Thiazolinyl imine reductase-like C-terminal" evidence="2">
    <location>
        <begin position="144"/>
        <end position="243"/>
    </location>
</feature>
<evidence type="ECO:0000313" key="4">
    <source>
        <dbReference type="Proteomes" id="UP001374803"/>
    </source>
</evidence>
<dbReference type="EMBL" id="CP089983">
    <property type="protein sequence ID" value="WXB02954.1"/>
    <property type="molecule type" value="Genomic_DNA"/>
</dbReference>
<evidence type="ECO:0000259" key="2">
    <source>
        <dbReference type="Pfam" id="PF21390"/>
    </source>
</evidence>
<dbReference type="Gene3D" id="3.40.50.720">
    <property type="entry name" value="NAD(P)-binding Rossmann-like Domain"/>
    <property type="match status" value="1"/>
</dbReference>
<dbReference type="InterPro" id="IPR036291">
    <property type="entry name" value="NAD(P)-bd_dom_sf"/>
</dbReference>
<sequence length="357" mass="38176">MKRRVLVAGTAFGRIYLAAVASAPESFELAGVLARGSDYSRDVARQHGVPLYTSVEQVPGDVDIGCVVVRSAATGGDGAELAQALLARGIHVLHEHPVHVREITACLQAAKRGGAAYAVNTLYPNVRPIRRFLAAAARLRPHQRVAFVDAACNSQVAYPLLDVIGRAVGGLRPWSFGGCAPDACGSPFRILHATLGGAPVTLRVQNQVHPEDPDNHSHFMHRLEIGFEAGVLTLADTHGLVLWNPRLHAPRDATGRLQMGGPGTERLAVPSTSIIGGAEAGSYHDVFARTWPEAVVAALRDLCDDIADPARRARAGQWALAVSSAWRDLTARIGMPELIRPGTPQPFPLEDLHDHVL</sequence>
<dbReference type="PANTHER" id="PTHR43377:SF1">
    <property type="entry name" value="BILIVERDIN REDUCTASE A"/>
    <property type="match status" value="1"/>
</dbReference>
<keyword evidence="4" id="KW-1185">Reference proteome</keyword>
<dbReference type="Pfam" id="PF01408">
    <property type="entry name" value="GFO_IDH_MocA"/>
    <property type="match status" value="1"/>
</dbReference>
<dbReference type="InterPro" id="IPR000683">
    <property type="entry name" value="Gfo/Idh/MocA-like_OxRdtase_N"/>
</dbReference>
<accession>A0ABZ2L070</accession>
<reference evidence="3" key="1">
    <citation type="submission" date="2021-12" db="EMBL/GenBank/DDBJ databases">
        <title>Discovery of the Pendulisporaceae a myxobacterial family with distinct sporulation behavior and unique specialized metabolism.</title>
        <authorList>
            <person name="Garcia R."/>
            <person name="Popoff A."/>
            <person name="Bader C.D."/>
            <person name="Loehr J."/>
            <person name="Walesch S."/>
            <person name="Walt C."/>
            <person name="Boldt J."/>
            <person name="Bunk B."/>
            <person name="Haeckl F.J.F.P.J."/>
            <person name="Gunesch A.P."/>
            <person name="Birkelbach J."/>
            <person name="Nuebel U."/>
            <person name="Pietschmann T."/>
            <person name="Bach T."/>
            <person name="Mueller R."/>
        </authorList>
    </citation>
    <scope>NUCLEOTIDE SEQUENCE</scope>
    <source>
        <strain evidence="3">MSr11367</strain>
    </source>
</reference>
<evidence type="ECO:0000313" key="3">
    <source>
        <dbReference type="EMBL" id="WXB02954.1"/>
    </source>
</evidence>
<evidence type="ECO:0000259" key="1">
    <source>
        <dbReference type="Pfam" id="PF01408"/>
    </source>
</evidence>
<dbReference type="InterPro" id="IPR010091">
    <property type="entry name" value="Thiazolinyl_imide_reductase"/>
</dbReference>
<name>A0ABZ2L070_9BACT</name>
<dbReference type="RefSeq" id="WP_394832580.1">
    <property type="nucleotide sequence ID" value="NZ_CP089929.1"/>
</dbReference>
<gene>
    <name evidence="3" type="ORF">LVJ94_39360</name>
</gene>
<dbReference type="InterPro" id="IPR048655">
    <property type="entry name" value="Irp3-like_C"/>
</dbReference>
<dbReference type="Gene3D" id="3.30.360.10">
    <property type="entry name" value="Dihydrodipicolinate Reductase, domain 2"/>
    <property type="match status" value="1"/>
</dbReference>
<dbReference type="NCBIfam" id="TIGR01761">
    <property type="entry name" value="thiaz-red"/>
    <property type="match status" value="1"/>
</dbReference>